<organism evidence="3 4">
    <name type="scientific">Murinocardiopsis flavida</name>
    <dbReference type="NCBI Taxonomy" id="645275"/>
    <lineage>
        <taxon>Bacteria</taxon>
        <taxon>Bacillati</taxon>
        <taxon>Actinomycetota</taxon>
        <taxon>Actinomycetes</taxon>
        <taxon>Streptosporangiales</taxon>
        <taxon>Nocardiopsidaceae</taxon>
        <taxon>Murinocardiopsis</taxon>
    </lineage>
</organism>
<feature type="region of interest" description="Disordered" evidence="1">
    <location>
        <begin position="1"/>
        <end position="65"/>
    </location>
</feature>
<sequence>MNTSTGENARKEDVPPVKEPVQADPVTDGDTALPENGDGPSSNGSAQVGGAHPLDPEGPHEDDHLDSADQEYADQEYADAAAPAPKPGGTFSAETFAVAAILLTGLAMIGTRMGQLLASITADPADQVSSIANVILGDAGTALLGVLLGGVSLILSNSATHRWAKWVATAAIIVGVVAVAAGGAAFLLLPEPQPMQMQPGM</sequence>
<keyword evidence="2" id="KW-1133">Transmembrane helix</keyword>
<keyword evidence="2" id="KW-0812">Transmembrane</keyword>
<keyword evidence="2" id="KW-0472">Membrane</keyword>
<dbReference type="Proteomes" id="UP000240542">
    <property type="component" value="Unassembled WGS sequence"/>
</dbReference>
<feature type="compositionally biased region" description="Basic and acidic residues" evidence="1">
    <location>
        <begin position="54"/>
        <end position="65"/>
    </location>
</feature>
<dbReference type="EMBL" id="PYGA01000011">
    <property type="protein sequence ID" value="PSK96511.1"/>
    <property type="molecule type" value="Genomic_DNA"/>
</dbReference>
<evidence type="ECO:0000256" key="2">
    <source>
        <dbReference type="SAM" id="Phobius"/>
    </source>
</evidence>
<evidence type="ECO:0000313" key="4">
    <source>
        <dbReference type="Proteomes" id="UP000240542"/>
    </source>
</evidence>
<evidence type="ECO:0000256" key="1">
    <source>
        <dbReference type="SAM" id="MobiDB-lite"/>
    </source>
</evidence>
<evidence type="ECO:0000313" key="3">
    <source>
        <dbReference type="EMBL" id="PSK96511.1"/>
    </source>
</evidence>
<protein>
    <submittedName>
        <fullName evidence="3">Uncharacterized protein</fullName>
    </submittedName>
</protein>
<keyword evidence="4" id="KW-1185">Reference proteome</keyword>
<feature type="transmembrane region" description="Helical" evidence="2">
    <location>
        <begin position="96"/>
        <end position="114"/>
    </location>
</feature>
<accession>A0A2P8DH24</accession>
<name>A0A2P8DH24_9ACTN</name>
<gene>
    <name evidence="3" type="ORF">CLV63_111106</name>
</gene>
<feature type="transmembrane region" description="Helical" evidence="2">
    <location>
        <begin position="134"/>
        <end position="155"/>
    </location>
</feature>
<comment type="caution">
    <text evidence="3">The sequence shown here is derived from an EMBL/GenBank/DDBJ whole genome shotgun (WGS) entry which is preliminary data.</text>
</comment>
<dbReference type="AlphaFoldDB" id="A0A2P8DH24"/>
<feature type="transmembrane region" description="Helical" evidence="2">
    <location>
        <begin position="167"/>
        <end position="189"/>
    </location>
</feature>
<proteinExistence type="predicted"/>
<reference evidence="3 4" key="1">
    <citation type="submission" date="2018-03" db="EMBL/GenBank/DDBJ databases">
        <title>Genomic Encyclopedia of Archaeal and Bacterial Type Strains, Phase II (KMG-II): from individual species to whole genera.</title>
        <authorList>
            <person name="Goeker M."/>
        </authorList>
    </citation>
    <scope>NUCLEOTIDE SEQUENCE [LARGE SCALE GENOMIC DNA]</scope>
    <source>
        <strain evidence="3 4">DSM 45312</strain>
    </source>
</reference>
<dbReference type="RefSeq" id="WP_146165576.1">
    <property type="nucleotide sequence ID" value="NZ_PYGA01000011.1"/>
</dbReference>